<evidence type="ECO:0000256" key="2">
    <source>
        <dbReference type="ARBA" id="ARBA00023015"/>
    </source>
</evidence>
<keyword evidence="3" id="KW-0238">DNA-binding</keyword>
<dbReference type="InterPro" id="IPR000792">
    <property type="entry name" value="Tscrpt_reg_LuxR_C"/>
</dbReference>
<dbReference type="InterPro" id="IPR058245">
    <property type="entry name" value="NreC/VraR/RcsB-like_REC"/>
</dbReference>
<keyword evidence="2" id="KW-0805">Transcription regulation</keyword>
<gene>
    <name evidence="8" type="ORF">ACFP1K_21105</name>
</gene>
<evidence type="ECO:0000259" key="7">
    <source>
        <dbReference type="PROSITE" id="PS50110"/>
    </source>
</evidence>
<name>A0ABW1NK69_9ACTN</name>
<dbReference type="CDD" id="cd06170">
    <property type="entry name" value="LuxR_C_like"/>
    <property type="match status" value="1"/>
</dbReference>
<evidence type="ECO:0000256" key="4">
    <source>
        <dbReference type="ARBA" id="ARBA00023163"/>
    </source>
</evidence>
<dbReference type="PROSITE" id="PS00622">
    <property type="entry name" value="HTH_LUXR_1"/>
    <property type="match status" value="1"/>
</dbReference>
<dbReference type="SMART" id="SM00421">
    <property type="entry name" value="HTH_LUXR"/>
    <property type="match status" value="1"/>
</dbReference>
<dbReference type="Gene3D" id="3.40.50.2300">
    <property type="match status" value="1"/>
</dbReference>
<dbReference type="PANTHER" id="PTHR43214:SF24">
    <property type="entry name" value="TRANSCRIPTIONAL REGULATORY PROTEIN NARL-RELATED"/>
    <property type="match status" value="1"/>
</dbReference>
<evidence type="ECO:0000259" key="6">
    <source>
        <dbReference type="PROSITE" id="PS50043"/>
    </source>
</evidence>
<dbReference type="InterPro" id="IPR039420">
    <property type="entry name" value="WalR-like"/>
</dbReference>
<keyword evidence="4" id="KW-0804">Transcription</keyword>
<evidence type="ECO:0000313" key="9">
    <source>
        <dbReference type="Proteomes" id="UP001596137"/>
    </source>
</evidence>
<organism evidence="8 9">
    <name type="scientific">Sphaerisporangium aureirubrum</name>
    <dbReference type="NCBI Taxonomy" id="1544736"/>
    <lineage>
        <taxon>Bacteria</taxon>
        <taxon>Bacillati</taxon>
        <taxon>Actinomycetota</taxon>
        <taxon>Actinomycetes</taxon>
        <taxon>Streptosporangiales</taxon>
        <taxon>Streptosporangiaceae</taxon>
        <taxon>Sphaerisporangium</taxon>
    </lineage>
</organism>
<dbReference type="Pfam" id="PF00072">
    <property type="entry name" value="Response_reg"/>
    <property type="match status" value="1"/>
</dbReference>
<accession>A0ABW1NK69</accession>
<dbReference type="SUPFAM" id="SSF52172">
    <property type="entry name" value="CheY-like"/>
    <property type="match status" value="1"/>
</dbReference>
<feature type="modified residue" description="4-aspartylphosphate" evidence="5">
    <location>
        <position position="52"/>
    </location>
</feature>
<evidence type="ECO:0000313" key="8">
    <source>
        <dbReference type="EMBL" id="MFC6083680.1"/>
    </source>
</evidence>
<keyword evidence="1 5" id="KW-0597">Phosphoprotein</keyword>
<evidence type="ECO:0000256" key="5">
    <source>
        <dbReference type="PROSITE-ProRule" id="PRU00169"/>
    </source>
</evidence>
<dbReference type="Pfam" id="PF00196">
    <property type="entry name" value="GerE"/>
    <property type="match status" value="1"/>
</dbReference>
<proteinExistence type="predicted"/>
<dbReference type="PROSITE" id="PS50043">
    <property type="entry name" value="HTH_LUXR_2"/>
    <property type="match status" value="1"/>
</dbReference>
<dbReference type="InterPro" id="IPR001789">
    <property type="entry name" value="Sig_transdc_resp-reg_receiver"/>
</dbReference>
<dbReference type="Proteomes" id="UP001596137">
    <property type="component" value="Unassembled WGS sequence"/>
</dbReference>
<dbReference type="PRINTS" id="PR00038">
    <property type="entry name" value="HTHLUXR"/>
</dbReference>
<dbReference type="RefSeq" id="WP_380755918.1">
    <property type="nucleotide sequence ID" value="NZ_JBHSRF010000031.1"/>
</dbReference>
<dbReference type="InterPro" id="IPR016032">
    <property type="entry name" value="Sig_transdc_resp-reg_C-effctor"/>
</dbReference>
<keyword evidence="9" id="KW-1185">Reference proteome</keyword>
<evidence type="ECO:0000256" key="1">
    <source>
        <dbReference type="ARBA" id="ARBA00022553"/>
    </source>
</evidence>
<dbReference type="SMART" id="SM00448">
    <property type="entry name" value="REC"/>
    <property type="match status" value="1"/>
</dbReference>
<protein>
    <submittedName>
        <fullName evidence="8">LuxR C-terminal-related transcriptional regulator</fullName>
    </submittedName>
</protein>
<evidence type="ECO:0000256" key="3">
    <source>
        <dbReference type="ARBA" id="ARBA00023125"/>
    </source>
</evidence>
<dbReference type="SUPFAM" id="SSF46894">
    <property type="entry name" value="C-terminal effector domain of the bipartite response regulators"/>
    <property type="match status" value="1"/>
</dbReference>
<dbReference type="InterPro" id="IPR011006">
    <property type="entry name" value="CheY-like_superfamily"/>
</dbReference>
<sequence>MRIVIGEDSALFREGLAALLIDAGHQVVAKAPDAPTLVAAVDACDPDLAIIDVRMPPDLTDDGARAARQVRASHPSLGIVLLSQHVETRHSVDLVSRGRFGYLLKDRVFDVDDFLDAMRRVAAGGSALDPEVVARLIGGHRGADPLTSLTPRERDVLALMAEGRTNVGIARRLWLTDRTVETHVGSILAKLGLASSDEDHRRVLAVVLYLSRGPDPTTRPWSQQ</sequence>
<feature type="domain" description="Response regulatory" evidence="7">
    <location>
        <begin position="2"/>
        <end position="120"/>
    </location>
</feature>
<reference evidence="9" key="1">
    <citation type="journal article" date="2019" name="Int. J. Syst. Evol. Microbiol.">
        <title>The Global Catalogue of Microorganisms (GCM) 10K type strain sequencing project: providing services to taxonomists for standard genome sequencing and annotation.</title>
        <authorList>
            <consortium name="The Broad Institute Genomics Platform"/>
            <consortium name="The Broad Institute Genome Sequencing Center for Infectious Disease"/>
            <person name="Wu L."/>
            <person name="Ma J."/>
        </authorList>
    </citation>
    <scope>NUCLEOTIDE SEQUENCE [LARGE SCALE GENOMIC DNA]</scope>
    <source>
        <strain evidence="9">JCM 30346</strain>
    </source>
</reference>
<dbReference type="EMBL" id="JBHSRF010000031">
    <property type="protein sequence ID" value="MFC6083680.1"/>
    <property type="molecule type" value="Genomic_DNA"/>
</dbReference>
<dbReference type="PROSITE" id="PS50110">
    <property type="entry name" value="RESPONSE_REGULATORY"/>
    <property type="match status" value="1"/>
</dbReference>
<comment type="caution">
    <text evidence="8">The sequence shown here is derived from an EMBL/GenBank/DDBJ whole genome shotgun (WGS) entry which is preliminary data.</text>
</comment>
<feature type="domain" description="HTH luxR-type" evidence="6">
    <location>
        <begin position="142"/>
        <end position="213"/>
    </location>
</feature>
<dbReference type="PANTHER" id="PTHR43214">
    <property type="entry name" value="TWO-COMPONENT RESPONSE REGULATOR"/>
    <property type="match status" value="1"/>
</dbReference>
<dbReference type="CDD" id="cd17535">
    <property type="entry name" value="REC_NarL-like"/>
    <property type="match status" value="1"/>
</dbReference>